<evidence type="ECO:0000313" key="1">
    <source>
        <dbReference type="EMBL" id="CAB4141557.1"/>
    </source>
</evidence>
<dbReference type="EMBL" id="LR796583">
    <property type="protein sequence ID" value="CAB4152843.1"/>
    <property type="molecule type" value="Genomic_DNA"/>
</dbReference>
<dbReference type="EMBL" id="LR796392">
    <property type="protein sequence ID" value="CAB4141557.1"/>
    <property type="molecule type" value="Genomic_DNA"/>
</dbReference>
<gene>
    <name evidence="1" type="ORF">UFOVP416_27</name>
    <name evidence="2" type="ORF">UFOVP608_35</name>
</gene>
<protein>
    <submittedName>
        <fullName evidence="1">Uncharacterized protein</fullName>
    </submittedName>
</protein>
<evidence type="ECO:0000313" key="2">
    <source>
        <dbReference type="EMBL" id="CAB4152843.1"/>
    </source>
</evidence>
<proteinExistence type="predicted"/>
<reference evidence="1" key="1">
    <citation type="submission" date="2020-04" db="EMBL/GenBank/DDBJ databases">
        <authorList>
            <person name="Chiriac C."/>
            <person name="Salcher M."/>
            <person name="Ghai R."/>
            <person name="Kavagutti S V."/>
        </authorList>
    </citation>
    <scope>NUCLEOTIDE SEQUENCE</scope>
</reference>
<name>A0A6J5M7J4_9CAUD</name>
<accession>A0A6J5M7J4</accession>
<organism evidence="1">
    <name type="scientific">uncultured Caudovirales phage</name>
    <dbReference type="NCBI Taxonomy" id="2100421"/>
    <lineage>
        <taxon>Viruses</taxon>
        <taxon>Duplodnaviria</taxon>
        <taxon>Heunggongvirae</taxon>
        <taxon>Uroviricota</taxon>
        <taxon>Caudoviricetes</taxon>
        <taxon>Peduoviridae</taxon>
        <taxon>Maltschvirus</taxon>
        <taxon>Maltschvirus maltsch</taxon>
    </lineage>
</organism>
<sequence>MDYAKMPKMMVAGFGGLPIDEPFLTTAENRKNYETAVQDWNYGPEMPTNEPGANKPFYVALAKAMQCDEKDARRKHCSNCEYYDNSLMTQVKIERIPMASYDKGAGFRGHCEKLDFVCNDMRVCQAWEEREDDED</sequence>